<protein>
    <submittedName>
        <fullName evidence="1">Uncharacterized protein</fullName>
    </submittedName>
</protein>
<dbReference type="RefSeq" id="WP_204447514.1">
    <property type="nucleotide sequence ID" value="NZ_JACJKY010000018.1"/>
</dbReference>
<name>A0A938X6Q9_9FIRM</name>
<evidence type="ECO:0000313" key="2">
    <source>
        <dbReference type="Proteomes" id="UP000774750"/>
    </source>
</evidence>
<evidence type="ECO:0000313" key="1">
    <source>
        <dbReference type="EMBL" id="MBM6921512.1"/>
    </source>
</evidence>
<dbReference type="EMBL" id="JACJKY010000018">
    <property type="protein sequence ID" value="MBM6921512.1"/>
    <property type="molecule type" value="Genomic_DNA"/>
</dbReference>
<proteinExistence type="predicted"/>
<reference evidence="1" key="2">
    <citation type="journal article" date="2021" name="Sci. Rep.">
        <title>The distribution of antibiotic resistance genes in chicken gut microbiota commensals.</title>
        <authorList>
            <person name="Juricova H."/>
            <person name="Matiasovicova J."/>
            <person name="Kubasova T."/>
            <person name="Cejkova D."/>
            <person name="Rychlik I."/>
        </authorList>
    </citation>
    <scope>NUCLEOTIDE SEQUENCE</scope>
    <source>
        <strain evidence="1">An559</strain>
    </source>
</reference>
<sequence length="891" mass="94998">MKKTIRITAFFMAVILFMYTAVPVCEAIVSPVHGLWNEQERHASGDTAYAVVQDTFGESDISSIPPVYEEGVILLYTYEQLCAVGSGQPVTDGDAVELGSGNPLTDDMGNTILYRLDASYRIAQDIELPKGETWILPAGFTGTIMPKTAPENAAVYNVEKQAIYLYHPYQLAVIAQDDAAQQPVLADDWNSAYFGIGNLIYPDGEDGTFLTYSPEHRYIVSADFCSDTAEPMANTAVQNQSSDQWGRDFAGQVIKEINGETYILIGNAQQMRAIGSDDPVYTAVYQAVLKGRWQVDTDENGNPIMLYGGDADLTQAQNGHKDYTFGIDGIENADGGLFETVGRCGVNQQTGEIDPKMDIEDSGQTYSMDANYIIFRNIDLNGENWTPLTFSGTMIGATSQNGEPLWDDTSITATGRPVISNITVKQTTPLEVNKYIGIGFFSTISNQMNINNVGVSAGQVMVSNLELSNVSVQTLTSSTEDTQTILNALTSGLGWIVGGALDLLLPILTFGNVQLSLKDTLSELLNARADNPTRFATGAFAGRIEGDVVVENCVVTNAKVQNVNNYTGGFVGYSTGVTEYDGLSDTLKLTVNVLSSLLNAIPGLGLGDLVTVLLNNVLPVDKLIPTGYYNPVLRNCHVVDLNQDGTVIGGENTDYAGGFVGAQVGTRTVSCSVSCAQTYNVQAISYAGGFAGIARDAEIKGLLSEVGIELLRVTQPQSLLLDCQVSAPQVTVTGGDYLGGFVGALTNSYAINDTITGSVSVKGAESCIGGFAGIATVGWISNLGKNETTDASLLSTVKGLLTRLLSTDPSKAQMLLSLVGIQPSAVMGCQVNSADTGFMVVVSGNSYVGGFIGKGDGAYLTESSQQYLNELPLWKWRLETSTGVQFSACFP</sequence>
<dbReference type="Proteomes" id="UP000774750">
    <property type="component" value="Unassembled WGS sequence"/>
</dbReference>
<organism evidence="1 2">
    <name type="scientific">Merdimmobilis hominis</name>
    <dbReference type="NCBI Taxonomy" id="2897707"/>
    <lineage>
        <taxon>Bacteria</taxon>
        <taxon>Bacillati</taxon>
        <taxon>Bacillota</taxon>
        <taxon>Clostridia</taxon>
        <taxon>Eubacteriales</taxon>
        <taxon>Oscillospiraceae</taxon>
        <taxon>Merdimmobilis</taxon>
    </lineage>
</organism>
<gene>
    <name evidence="1" type="ORF">H6A12_10125</name>
</gene>
<comment type="caution">
    <text evidence="1">The sequence shown here is derived from an EMBL/GenBank/DDBJ whole genome shotgun (WGS) entry which is preliminary data.</text>
</comment>
<keyword evidence="2" id="KW-1185">Reference proteome</keyword>
<accession>A0A938X6Q9</accession>
<reference evidence="1" key="1">
    <citation type="submission" date="2020-08" db="EMBL/GenBank/DDBJ databases">
        <authorList>
            <person name="Cejkova D."/>
            <person name="Kubasova T."/>
            <person name="Jahodarova E."/>
            <person name="Rychlik I."/>
        </authorList>
    </citation>
    <scope>NUCLEOTIDE SEQUENCE</scope>
    <source>
        <strain evidence="1">An559</strain>
    </source>
</reference>
<dbReference type="Gene3D" id="2.160.20.110">
    <property type="match status" value="1"/>
</dbReference>
<dbReference type="AlphaFoldDB" id="A0A938X6Q9"/>